<dbReference type="RefSeq" id="WP_216326068.1">
    <property type="nucleotide sequence ID" value="NZ_JAHKRT010000007.1"/>
</dbReference>
<gene>
    <name evidence="1" type="ORF">KOF26_13755</name>
</gene>
<dbReference type="EMBL" id="JAHKRT010000007">
    <property type="protein sequence ID" value="MBU3078927.1"/>
    <property type="molecule type" value="Genomic_DNA"/>
</dbReference>
<protein>
    <submittedName>
        <fullName evidence="1">DUF1353 domain-containing protein</fullName>
    </submittedName>
</protein>
<evidence type="ECO:0000313" key="2">
    <source>
        <dbReference type="Proteomes" id="UP000776276"/>
    </source>
</evidence>
<sequence>MPITSLSPVRTCSDLAAAIQAIGDLFTQATPAIGLEGAAPAPGFGHYDGLPSRVEFSDEGRNATLLAPISYTRPDGSAWPVPLGSALDGASIPRVFWSLIGGPFEGRYLNASIVHDHYCDARSRPWRDTHRMFHDAMRCSGVSAVQAKIMFYAVYRFGPRWNAPGVALEGALEAMRQPGDADAATLVADSEAIVGHGLNLAEIEALADARDTVRAAVEGALDAPAERIARARLLVVTGGSGTGEDLEAVAREAASLPDAVMARFEDLGIRIIACREAVTDFETGLRGVVPRGWENTGRTWDDVPGTYLDDRKRVVIATIAGPAGERVVPTAASGKHGSASLVVHESLHGHDYSGRHQVIRAAGFQTARDGDLARLGVYESQPGDAGLEETFAESGARFCVESAALHGDWPNLFGYWEAAPLAAGPVLESPLAVAEPDPAAPIGTAELRDDGAIRLDLRAEGPGGAIGHAAFVIARTDIVFPAVRDHLFAGGALEAAPGRVLPFRPMPASR</sequence>
<comment type="caution">
    <text evidence="1">The sequence shown here is derived from an EMBL/GenBank/DDBJ whole genome shotgun (WGS) entry which is preliminary data.</text>
</comment>
<keyword evidence="2" id="KW-1185">Reference proteome</keyword>
<evidence type="ECO:0000313" key="1">
    <source>
        <dbReference type="EMBL" id="MBU3078927.1"/>
    </source>
</evidence>
<accession>A0ABS6BM62</accession>
<dbReference type="InterPro" id="IPR010767">
    <property type="entry name" value="Phage_CGC-2007_Cje0229"/>
</dbReference>
<dbReference type="Proteomes" id="UP000776276">
    <property type="component" value="Unassembled WGS sequence"/>
</dbReference>
<dbReference type="Pfam" id="PF07087">
    <property type="entry name" value="DUF1353"/>
    <property type="match status" value="1"/>
</dbReference>
<reference evidence="1 2" key="1">
    <citation type="submission" date="2021-06" db="EMBL/GenBank/DDBJ databases">
        <title>Sphingomonas sp. XMGL2, whole genome shotgun sequencing project.</title>
        <authorList>
            <person name="Zhao G."/>
            <person name="Shen L."/>
        </authorList>
    </citation>
    <scope>NUCLEOTIDE SEQUENCE [LARGE SCALE GENOMIC DNA]</scope>
    <source>
        <strain evidence="1 2">XMGL2</strain>
    </source>
</reference>
<organism evidence="1 2">
    <name type="scientific">Sphingomonas quercus</name>
    <dbReference type="NCBI Taxonomy" id="2842451"/>
    <lineage>
        <taxon>Bacteria</taxon>
        <taxon>Pseudomonadati</taxon>
        <taxon>Pseudomonadota</taxon>
        <taxon>Alphaproteobacteria</taxon>
        <taxon>Sphingomonadales</taxon>
        <taxon>Sphingomonadaceae</taxon>
        <taxon>Sphingomonas</taxon>
    </lineage>
</organism>
<proteinExistence type="predicted"/>
<name>A0ABS6BM62_9SPHN</name>